<name>A0A314Z9G5_PRUYE</name>
<evidence type="ECO:0000313" key="2">
    <source>
        <dbReference type="Proteomes" id="UP000250321"/>
    </source>
</evidence>
<keyword evidence="2" id="KW-1185">Reference proteome</keyword>
<dbReference type="AlphaFoldDB" id="A0A314Z9G5"/>
<evidence type="ECO:0000313" key="1">
    <source>
        <dbReference type="EMBL" id="PQQ13748.1"/>
    </source>
</evidence>
<gene>
    <name evidence="1" type="ORF">Pyn_07189</name>
</gene>
<proteinExistence type="predicted"/>
<dbReference type="EMBL" id="PJQY01000288">
    <property type="protein sequence ID" value="PQQ13748.1"/>
    <property type="molecule type" value="Genomic_DNA"/>
</dbReference>
<accession>A0A314Z9G5</accession>
<reference evidence="1 2" key="1">
    <citation type="submission" date="2018-02" db="EMBL/GenBank/DDBJ databases">
        <title>Draft genome of wild Prunus yedoensis var. nudiflora.</title>
        <authorList>
            <person name="Baek S."/>
            <person name="Kim J.-H."/>
            <person name="Choi K."/>
            <person name="Kim G.-B."/>
            <person name="Cho A."/>
            <person name="Jang H."/>
            <person name="Shin C.-H."/>
            <person name="Yu H.-J."/>
            <person name="Mun J.-H."/>
        </authorList>
    </citation>
    <scope>NUCLEOTIDE SEQUENCE [LARGE SCALE GENOMIC DNA]</scope>
    <source>
        <strain evidence="2">cv. Jeju island</strain>
        <tissue evidence="1">Leaf</tissue>
    </source>
</reference>
<sequence length="147" mass="16028">MFSPALHSLGGRKEEFTVTPPPFSPSLPYPIPLILSAMHFLHPLSAVKSWRLFSTTTICSYTPQLWLLVSLGGGGLSMATFTARGKGRQKGAPCPKKTPFSAQGLARARPRAKNRLGCCPKAADVNADRNQQEEATWCFPDVPILDF</sequence>
<organism evidence="1 2">
    <name type="scientific">Prunus yedoensis var. nudiflora</name>
    <dbReference type="NCBI Taxonomy" id="2094558"/>
    <lineage>
        <taxon>Eukaryota</taxon>
        <taxon>Viridiplantae</taxon>
        <taxon>Streptophyta</taxon>
        <taxon>Embryophyta</taxon>
        <taxon>Tracheophyta</taxon>
        <taxon>Spermatophyta</taxon>
        <taxon>Magnoliopsida</taxon>
        <taxon>eudicotyledons</taxon>
        <taxon>Gunneridae</taxon>
        <taxon>Pentapetalae</taxon>
        <taxon>rosids</taxon>
        <taxon>fabids</taxon>
        <taxon>Rosales</taxon>
        <taxon>Rosaceae</taxon>
        <taxon>Amygdaloideae</taxon>
        <taxon>Amygdaleae</taxon>
        <taxon>Prunus</taxon>
    </lineage>
</organism>
<comment type="caution">
    <text evidence="1">The sequence shown here is derived from an EMBL/GenBank/DDBJ whole genome shotgun (WGS) entry which is preliminary data.</text>
</comment>
<protein>
    <submittedName>
        <fullName evidence="1">Uncharacterized protein</fullName>
    </submittedName>
</protein>
<dbReference type="Proteomes" id="UP000250321">
    <property type="component" value="Unassembled WGS sequence"/>
</dbReference>